<dbReference type="CDD" id="cd04301">
    <property type="entry name" value="NAT_SF"/>
    <property type="match status" value="1"/>
</dbReference>
<evidence type="ECO:0000256" key="2">
    <source>
        <dbReference type="ARBA" id="ARBA00023315"/>
    </source>
</evidence>
<evidence type="ECO:0000313" key="5">
    <source>
        <dbReference type="EMBL" id="MDI5973427.1"/>
    </source>
</evidence>
<dbReference type="PANTHER" id="PTHR43877">
    <property type="entry name" value="AMINOALKYLPHOSPHONATE N-ACETYLTRANSFERASE-RELATED-RELATED"/>
    <property type="match status" value="1"/>
</dbReference>
<dbReference type="RefSeq" id="WP_282699074.1">
    <property type="nucleotide sequence ID" value="NZ_JABXJJ020000045.1"/>
</dbReference>
<gene>
    <name evidence="5" type="ORF">POF50_029480</name>
</gene>
<dbReference type="EMBL" id="JABXJJ020000045">
    <property type="protein sequence ID" value="MDI5973427.1"/>
    <property type="molecule type" value="Genomic_DNA"/>
</dbReference>
<dbReference type="InterPro" id="IPR016181">
    <property type="entry name" value="Acyl_CoA_acyltransferase"/>
</dbReference>
<dbReference type="SUPFAM" id="SSF55729">
    <property type="entry name" value="Acyl-CoA N-acyltransferases (Nat)"/>
    <property type="match status" value="1"/>
</dbReference>
<evidence type="ECO:0000256" key="3">
    <source>
        <dbReference type="SAM" id="MobiDB-lite"/>
    </source>
</evidence>
<feature type="domain" description="N-acetyltransferase" evidence="4">
    <location>
        <begin position="2"/>
        <end position="198"/>
    </location>
</feature>
<accession>A0AA90HBE8</accession>
<name>A0AA90HBE8_9ACTN</name>
<dbReference type="Pfam" id="PF00583">
    <property type="entry name" value="Acetyltransf_1"/>
    <property type="match status" value="1"/>
</dbReference>
<evidence type="ECO:0000256" key="1">
    <source>
        <dbReference type="ARBA" id="ARBA00022679"/>
    </source>
</evidence>
<proteinExistence type="predicted"/>
<keyword evidence="2" id="KW-0012">Acyltransferase</keyword>
<dbReference type="Gene3D" id="3.40.630.30">
    <property type="match status" value="1"/>
</dbReference>
<dbReference type="InterPro" id="IPR000182">
    <property type="entry name" value="GNAT_dom"/>
</dbReference>
<sequence>MTDVRPARPEDAAELVRLRRVMFQAMTGEDRPGPWEDVSERLLLDGLFTPDGAGRFGAFVVDAEAGAEPGTHAGAACDGTGGGGSAGDGRSAGGAVRLAACAVATVEQRLTSPGGAAGLFGFVFNVCTDPDYRGRGYARAVTAALLDWLTARGVTRVDLHATPQAEGLYRSMGFTEHPVALSLELPGATGPEDGMWGESGPGSPG</sequence>
<dbReference type="GO" id="GO:0016747">
    <property type="term" value="F:acyltransferase activity, transferring groups other than amino-acyl groups"/>
    <property type="evidence" value="ECO:0007669"/>
    <property type="project" value="InterPro"/>
</dbReference>
<protein>
    <submittedName>
        <fullName evidence="5">GNAT family N-acetyltransferase</fullName>
    </submittedName>
</protein>
<organism evidence="5">
    <name type="scientific">Streptantibioticus silvisoli</name>
    <dbReference type="NCBI Taxonomy" id="2705255"/>
    <lineage>
        <taxon>Bacteria</taxon>
        <taxon>Bacillati</taxon>
        <taxon>Actinomycetota</taxon>
        <taxon>Actinomycetes</taxon>
        <taxon>Kitasatosporales</taxon>
        <taxon>Streptomycetaceae</taxon>
        <taxon>Streptantibioticus</taxon>
    </lineage>
</organism>
<dbReference type="InterPro" id="IPR050832">
    <property type="entry name" value="Bact_Acetyltransf"/>
</dbReference>
<dbReference type="PROSITE" id="PS51186">
    <property type="entry name" value="GNAT"/>
    <property type="match status" value="1"/>
</dbReference>
<reference evidence="5" key="1">
    <citation type="submission" date="2023-05" db="EMBL/GenBank/DDBJ databases">
        <title>Streptantibioticus silvisoli sp. nov., acidotolerant actinomycetes 1 from pine litter.</title>
        <authorList>
            <person name="Swiecimska M."/>
            <person name="Golinska P."/>
            <person name="Sangal V."/>
            <person name="Wachnowicz B."/>
            <person name="Goodfellow M."/>
        </authorList>
    </citation>
    <scope>NUCLEOTIDE SEQUENCE</scope>
    <source>
        <strain evidence="5">SL13</strain>
    </source>
</reference>
<feature type="region of interest" description="Disordered" evidence="3">
    <location>
        <begin position="186"/>
        <end position="205"/>
    </location>
</feature>
<keyword evidence="1" id="KW-0808">Transferase</keyword>
<evidence type="ECO:0000259" key="4">
    <source>
        <dbReference type="PROSITE" id="PS51186"/>
    </source>
</evidence>
<dbReference type="AlphaFoldDB" id="A0AA90HBE8"/>
<comment type="caution">
    <text evidence="5">The sequence shown here is derived from an EMBL/GenBank/DDBJ whole genome shotgun (WGS) entry which is preliminary data.</text>
</comment>